<evidence type="ECO:0000256" key="1">
    <source>
        <dbReference type="ARBA" id="ARBA00022612"/>
    </source>
</evidence>
<evidence type="ECO:0000313" key="5">
    <source>
        <dbReference type="EMBL" id="HJD97820.1"/>
    </source>
</evidence>
<feature type="compositionally biased region" description="Polar residues" evidence="2">
    <location>
        <begin position="661"/>
        <end position="682"/>
    </location>
</feature>
<dbReference type="Proteomes" id="UP000698963">
    <property type="component" value="Unassembled WGS sequence"/>
</dbReference>
<feature type="region of interest" description="Disordered" evidence="2">
    <location>
        <begin position="589"/>
        <end position="682"/>
    </location>
</feature>
<dbReference type="AlphaFoldDB" id="A0A921DRM8"/>
<dbReference type="RefSeq" id="WP_304122865.1">
    <property type="nucleotide sequence ID" value="NZ_DYZA01000187.1"/>
</dbReference>
<dbReference type="EMBL" id="DYZA01000187">
    <property type="protein sequence ID" value="HJD97820.1"/>
    <property type="molecule type" value="Genomic_DNA"/>
</dbReference>
<feature type="compositionally biased region" description="Pro residues" evidence="2">
    <location>
        <begin position="633"/>
        <end position="645"/>
    </location>
</feature>
<dbReference type="Pfam" id="PF10145">
    <property type="entry name" value="PhageMin_Tail"/>
    <property type="match status" value="1"/>
</dbReference>
<proteinExistence type="predicted"/>
<dbReference type="InterPro" id="IPR010090">
    <property type="entry name" value="Phage_tape_meas"/>
</dbReference>
<evidence type="ECO:0000259" key="4">
    <source>
        <dbReference type="Pfam" id="PF10145"/>
    </source>
</evidence>
<feature type="transmembrane region" description="Helical" evidence="3">
    <location>
        <begin position="475"/>
        <end position="494"/>
    </location>
</feature>
<evidence type="ECO:0000256" key="2">
    <source>
        <dbReference type="SAM" id="MobiDB-lite"/>
    </source>
</evidence>
<keyword evidence="3" id="KW-1133">Transmembrane helix</keyword>
<keyword evidence="3" id="KW-0472">Membrane</keyword>
<accession>A0A921DRM8</accession>
<reference evidence="5" key="2">
    <citation type="submission" date="2021-09" db="EMBL/GenBank/DDBJ databases">
        <authorList>
            <person name="Gilroy R."/>
        </authorList>
    </citation>
    <scope>NUCLEOTIDE SEQUENCE</scope>
    <source>
        <strain evidence="5">ChiGjej2B2-19336</strain>
    </source>
</reference>
<sequence length="733" mass="76701">MSTLNKAITLQNQRSSLVDQYRASGGTDAKLHAELQRVSANYVKARQEALKYGTSVAEWEAKHKKAAATLETLNSKKMLLSSMQGEQDNRSMLRQNIVGDVASIMAVAAPVRSAISFESAMADAAKTIDGMRDETGALTPVYYEMEAAVKSLGSELPLTHDQIASLFAAGGQQGMTAISDLREFATMAAQMAVAFGMSNDEAADAIGGYRTALGLSFEDTRSMLDLMNQYANTSSASEKGIADIVRRIGSLGQIAGVSAKPMTALAATLDSMKIAPEVAATGIKNMLLSLTAGSAATKSQREAFAKLGIDVVKLSRQMQKDGPAAVISVLEAVKRLPEAEQLSIMSEIFGKESIGAIAPLLKNLQLVRQNLEIAGDESQYAGAMQQEFANRSKTTANNLVIMKNRLAEMGITLGSVVLPALNAGLDTLGPYISAIADFAGKHQTLTTVIVGAAAGFMLLGPVVRAGALAYSLFRSVLLGGRAAIAAVTTAQWGLNAAFSANPIGIAVTAVAALVAGLIYLYQTCEPVRAAFDAVFGYIGNIISSVWQKIKGFGDTLKSLGKWAGFGGDDEEEAETVNLEAVVPPPKTVVPPLPPVPQGSPFALPAPYGSGTASPSSSQTGQPVSQGQLSEAVVPPPKAAVPPLSPVPQGSPCALPAPYGSGTASPSSSQAGQPVSQGQLSGTPVTANFSFQMSGIPDRDFAERVVQAIQERRSEFEQLLDRIVRDQQRAAYGV</sequence>
<evidence type="ECO:0000313" key="6">
    <source>
        <dbReference type="Proteomes" id="UP000698963"/>
    </source>
</evidence>
<dbReference type="NCBIfam" id="TIGR01760">
    <property type="entry name" value="tape_meas_TP901"/>
    <property type="match status" value="1"/>
</dbReference>
<feature type="transmembrane region" description="Helical" evidence="3">
    <location>
        <begin position="500"/>
        <end position="521"/>
    </location>
</feature>
<gene>
    <name evidence="5" type="ORF">K8W16_09270</name>
</gene>
<reference evidence="5" key="1">
    <citation type="journal article" date="2021" name="PeerJ">
        <title>Extensive microbial diversity within the chicken gut microbiome revealed by metagenomics and culture.</title>
        <authorList>
            <person name="Gilroy R."/>
            <person name="Ravi A."/>
            <person name="Getino M."/>
            <person name="Pursley I."/>
            <person name="Horton D.L."/>
            <person name="Alikhan N.F."/>
            <person name="Baker D."/>
            <person name="Gharbi K."/>
            <person name="Hall N."/>
            <person name="Watson M."/>
            <person name="Adriaenssens E.M."/>
            <person name="Foster-Nyarko E."/>
            <person name="Jarju S."/>
            <person name="Secka A."/>
            <person name="Antonio M."/>
            <person name="Oren A."/>
            <person name="Chaudhuri R.R."/>
            <person name="La Ragione R."/>
            <person name="Hildebrand F."/>
            <person name="Pallen M.J."/>
        </authorList>
    </citation>
    <scope>NUCLEOTIDE SEQUENCE</scope>
    <source>
        <strain evidence="5">ChiGjej2B2-19336</strain>
    </source>
</reference>
<organism evidence="5 6">
    <name type="scientific">Mailhella massiliensis</name>
    <dbReference type="NCBI Taxonomy" id="1903261"/>
    <lineage>
        <taxon>Bacteria</taxon>
        <taxon>Pseudomonadati</taxon>
        <taxon>Thermodesulfobacteriota</taxon>
        <taxon>Desulfovibrionia</taxon>
        <taxon>Desulfovibrionales</taxon>
        <taxon>Desulfovibrionaceae</taxon>
        <taxon>Mailhella</taxon>
    </lineage>
</organism>
<feature type="compositionally biased region" description="Polar residues" evidence="2">
    <location>
        <begin position="610"/>
        <end position="628"/>
    </location>
</feature>
<feature type="transmembrane region" description="Helical" evidence="3">
    <location>
        <begin position="445"/>
        <end position="463"/>
    </location>
</feature>
<keyword evidence="1" id="KW-1188">Viral release from host cell</keyword>
<keyword evidence="3" id="KW-0812">Transmembrane</keyword>
<name>A0A921DRM8_9BACT</name>
<protein>
    <submittedName>
        <fullName evidence="5">Phage tail tape measure protein</fullName>
    </submittedName>
</protein>
<dbReference type="PANTHER" id="PTHR37813">
    <property type="entry name" value="FELS-2 PROPHAGE PROTEIN"/>
    <property type="match status" value="1"/>
</dbReference>
<dbReference type="PANTHER" id="PTHR37813:SF1">
    <property type="entry name" value="FELS-2 PROPHAGE PROTEIN"/>
    <property type="match status" value="1"/>
</dbReference>
<feature type="domain" description="Phage tail tape measure protein" evidence="4">
    <location>
        <begin position="147"/>
        <end position="350"/>
    </location>
</feature>
<evidence type="ECO:0000256" key="3">
    <source>
        <dbReference type="SAM" id="Phobius"/>
    </source>
</evidence>
<comment type="caution">
    <text evidence="5">The sequence shown here is derived from an EMBL/GenBank/DDBJ whole genome shotgun (WGS) entry which is preliminary data.</text>
</comment>